<dbReference type="GO" id="GO:0005886">
    <property type="term" value="C:plasma membrane"/>
    <property type="evidence" value="ECO:0007669"/>
    <property type="project" value="UniProtKB-SubCell"/>
</dbReference>
<dbReference type="FunFam" id="3.80.10.10:FF:000095">
    <property type="entry name" value="LRR receptor-like serine/threonine-protein kinase GSO1"/>
    <property type="match status" value="1"/>
</dbReference>
<evidence type="ECO:0000313" key="16">
    <source>
        <dbReference type="Proteomes" id="UP000325577"/>
    </source>
</evidence>
<evidence type="ECO:0000256" key="2">
    <source>
        <dbReference type="ARBA" id="ARBA00009592"/>
    </source>
</evidence>
<keyword evidence="8" id="KW-1133">Transmembrane helix</keyword>
<comment type="subcellular location">
    <subcellularLocation>
        <location evidence="1">Cell membrane</location>
        <topology evidence="1">Single-pass type I membrane protein</topology>
    </subcellularLocation>
</comment>
<dbReference type="EMBL" id="CM018051">
    <property type="protein sequence ID" value="KAA8517451.1"/>
    <property type="molecule type" value="Genomic_DNA"/>
</dbReference>
<dbReference type="SMART" id="SM00369">
    <property type="entry name" value="LRR_TYP"/>
    <property type="match status" value="6"/>
</dbReference>
<keyword evidence="16" id="KW-1185">Reference proteome</keyword>
<keyword evidence="9" id="KW-0472">Membrane</keyword>
<feature type="domain" description="Leucine-rich repeat-containing N-terminal plant-type" evidence="13">
    <location>
        <begin position="32"/>
        <end position="73"/>
    </location>
</feature>
<sequence>MRILFISWLFLTLFFQILFGSNTVLISGQCLDDQQSLLLQLKKSLNFSSSSSTKLVLWNQSSDCCLWDGVTCNTAGRVIGLDLNNESISGGFDDSSSLFSLQFLQSLNLAFNRFNFTQIPNGFGNLTSLTYLNLSNAGFAGQIPTEFSSMTRLVTLDLSTLFPGIHPLKLENPNLTMFVQNLSELKELRLDGVNISARGSDWCNAISSRLPYLLVLSLLNCDLSGPIDHSLLELRSLSVIRLAQNGFSSPVPEFFANFRNLTELDLSSCNLNGTFPRKIIQVTTLQTLDLSYNELLEGSLPEFSPNASLQNLVLSMTKFSGTLPDSIGNLEMLSRIELVRCNFSGRIPNSMAGLTQLVYLDFSSNNFTGSIPSFSLSKNLTNIDLSHNHLTGEIPSSHWEGLQSLVNLNLGYNSLNGSIPVSLFSLPSLQKIQLSNNKFAGQFNDILNVSSHKLDTLDLSSNNLTGPVPKFVFQLQGLKILSLSSNDFDGSIKLSVIENFKNLTTLDLSYNNLSVDATVSNFSGSSFPQISTLKLASCNLNVFPNLKNQSKLSYLDLSKNQIHGKIPNWVWNIGNGLPGYLNLSYNMLVEFEGSFPLVAANLIILDLHSNFLQGPIPIQAPSALLLDYSNNNFSSGIPAEISNNIGTTLEPPSAPSSNEASSTPVTGFDWQFISTGLGFGVGAGIVVGPLMIWKQGGNCFDEHINKFVLMILQTLGFICTGCDDVKVEVEETIEEPRDDSEDTDDDENEDEMEDKTFHGRYCVFCSKLDISWKKAIHNPKCDCHDSPPNSFSSSSSSSSL</sequence>
<dbReference type="AlphaFoldDB" id="A0A5J4ZJQ9"/>
<evidence type="ECO:0000256" key="10">
    <source>
        <dbReference type="ARBA" id="ARBA00023180"/>
    </source>
</evidence>
<dbReference type="Pfam" id="PF08263">
    <property type="entry name" value="LRRNT_2"/>
    <property type="match status" value="1"/>
</dbReference>
<feature type="compositionally biased region" description="Low complexity" evidence="11">
    <location>
        <begin position="790"/>
        <end position="800"/>
    </location>
</feature>
<proteinExistence type="inferred from homology"/>
<dbReference type="SUPFAM" id="SSF52047">
    <property type="entry name" value="RNI-like"/>
    <property type="match status" value="1"/>
</dbReference>
<protein>
    <submittedName>
        <fullName evidence="15">Uncharacterized protein</fullName>
    </submittedName>
</protein>
<feature type="region of interest" description="Disordered" evidence="11">
    <location>
        <begin position="781"/>
        <end position="800"/>
    </location>
</feature>
<dbReference type="InterPro" id="IPR032675">
    <property type="entry name" value="LRR_dom_sf"/>
</dbReference>
<dbReference type="InterPro" id="IPR046956">
    <property type="entry name" value="RLP23-like"/>
</dbReference>
<feature type="region of interest" description="Disordered" evidence="11">
    <location>
        <begin position="730"/>
        <end position="753"/>
    </location>
</feature>
<dbReference type="Gene3D" id="3.80.10.10">
    <property type="entry name" value="Ribonuclease Inhibitor"/>
    <property type="match status" value="4"/>
</dbReference>
<dbReference type="PANTHER" id="PTHR48061:SF2">
    <property type="entry name" value="RECEPTOR LIKE PROTEIN 30-LIKE"/>
    <property type="match status" value="1"/>
</dbReference>
<keyword evidence="6 12" id="KW-0732">Signal</keyword>
<evidence type="ECO:0000259" key="13">
    <source>
        <dbReference type="Pfam" id="PF08263"/>
    </source>
</evidence>
<name>A0A5J4ZJQ9_9ASTE</name>
<evidence type="ECO:0000256" key="5">
    <source>
        <dbReference type="ARBA" id="ARBA00022692"/>
    </source>
</evidence>
<comment type="similarity">
    <text evidence="2">Belongs to the RLP family.</text>
</comment>
<evidence type="ECO:0000256" key="1">
    <source>
        <dbReference type="ARBA" id="ARBA00004251"/>
    </source>
</evidence>
<dbReference type="SUPFAM" id="SSF52058">
    <property type="entry name" value="L domain-like"/>
    <property type="match status" value="1"/>
</dbReference>
<gene>
    <name evidence="15" type="ORF">F0562_017744</name>
</gene>
<evidence type="ECO:0000256" key="7">
    <source>
        <dbReference type="ARBA" id="ARBA00022737"/>
    </source>
</evidence>
<evidence type="ECO:0000256" key="12">
    <source>
        <dbReference type="SAM" id="SignalP"/>
    </source>
</evidence>
<dbReference type="Pfam" id="PF13855">
    <property type="entry name" value="LRR_8"/>
    <property type="match status" value="1"/>
</dbReference>
<evidence type="ECO:0000256" key="4">
    <source>
        <dbReference type="ARBA" id="ARBA00022614"/>
    </source>
</evidence>
<dbReference type="InterPro" id="IPR003591">
    <property type="entry name" value="Leu-rich_rpt_typical-subtyp"/>
</dbReference>
<dbReference type="Pfam" id="PF23598">
    <property type="entry name" value="LRR_14"/>
    <property type="match status" value="1"/>
</dbReference>
<dbReference type="PRINTS" id="PR00019">
    <property type="entry name" value="LEURICHRPT"/>
</dbReference>
<keyword evidence="4" id="KW-0433">Leucine-rich repeat</keyword>
<keyword evidence="7" id="KW-0677">Repeat</keyword>
<evidence type="ECO:0000256" key="6">
    <source>
        <dbReference type="ARBA" id="ARBA00022729"/>
    </source>
</evidence>
<feature type="chain" id="PRO_5023941767" evidence="12">
    <location>
        <begin position="21"/>
        <end position="800"/>
    </location>
</feature>
<dbReference type="PANTHER" id="PTHR48061">
    <property type="entry name" value="LEUCINE-RICH REPEAT RECEPTOR PROTEIN KINASE EMS1-LIKE-RELATED"/>
    <property type="match status" value="1"/>
</dbReference>
<evidence type="ECO:0000313" key="15">
    <source>
        <dbReference type="EMBL" id="KAA8517451.1"/>
    </source>
</evidence>
<dbReference type="InterPro" id="IPR013210">
    <property type="entry name" value="LRR_N_plant-typ"/>
</dbReference>
<evidence type="ECO:0000256" key="9">
    <source>
        <dbReference type="ARBA" id="ARBA00023136"/>
    </source>
</evidence>
<dbReference type="GO" id="GO:0051707">
    <property type="term" value="P:response to other organism"/>
    <property type="evidence" value="ECO:0007669"/>
    <property type="project" value="UniProtKB-ARBA"/>
</dbReference>
<keyword evidence="10" id="KW-0325">Glycoprotein</keyword>
<evidence type="ECO:0000259" key="14">
    <source>
        <dbReference type="Pfam" id="PF23598"/>
    </source>
</evidence>
<keyword evidence="3" id="KW-1003">Cell membrane</keyword>
<dbReference type="InterPro" id="IPR001611">
    <property type="entry name" value="Leu-rich_rpt"/>
</dbReference>
<keyword evidence="5" id="KW-0812">Transmembrane</keyword>
<evidence type="ECO:0000256" key="3">
    <source>
        <dbReference type="ARBA" id="ARBA00022475"/>
    </source>
</evidence>
<dbReference type="SMART" id="SM00365">
    <property type="entry name" value="LRR_SD22"/>
    <property type="match status" value="3"/>
</dbReference>
<evidence type="ECO:0000256" key="11">
    <source>
        <dbReference type="SAM" id="MobiDB-lite"/>
    </source>
</evidence>
<dbReference type="Pfam" id="PF00560">
    <property type="entry name" value="LRR_1"/>
    <property type="match status" value="3"/>
</dbReference>
<accession>A0A5J4ZJQ9</accession>
<feature type="signal peptide" evidence="12">
    <location>
        <begin position="1"/>
        <end position="20"/>
    </location>
</feature>
<evidence type="ECO:0000256" key="8">
    <source>
        <dbReference type="ARBA" id="ARBA00022989"/>
    </source>
</evidence>
<reference evidence="15 16" key="1">
    <citation type="submission" date="2019-09" db="EMBL/GenBank/DDBJ databases">
        <title>A chromosome-level genome assembly of the Chinese tupelo Nyssa sinensis.</title>
        <authorList>
            <person name="Yang X."/>
            <person name="Kang M."/>
            <person name="Yang Y."/>
            <person name="Xiong H."/>
            <person name="Wang M."/>
            <person name="Zhang Z."/>
            <person name="Wang Z."/>
            <person name="Wu H."/>
            <person name="Ma T."/>
            <person name="Liu J."/>
            <person name="Xi Z."/>
        </authorList>
    </citation>
    <scope>NUCLEOTIDE SEQUENCE [LARGE SCALE GENOMIC DNA]</scope>
    <source>
        <strain evidence="15">J267</strain>
        <tissue evidence="15">Leaf</tissue>
    </source>
</reference>
<feature type="domain" description="Disease resistance R13L4/SHOC-2-like LRR" evidence="14">
    <location>
        <begin position="309"/>
        <end position="542"/>
    </location>
</feature>
<organism evidence="15 16">
    <name type="scientific">Nyssa sinensis</name>
    <dbReference type="NCBI Taxonomy" id="561372"/>
    <lineage>
        <taxon>Eukaryota</taxon>
        <taxon>Viridiplantae</taxon>
        <taxon>Streptophyta</taxon>
        <taxon>Embryophyta</taxon>
        <taxon>Tracheophyta</taxon>
        <taxon>Spermatophyta</taxon>
        <taxon>Magnoliopsida</taxon>
        <taxon>eudicotyledons</taxon>
        <taxon>Gunneridae</taxon>
        <taxon>Pentapetalae</taxon>
        <taxon>asterids</taxon>
        <taxon>Cornales</taxon>
        <taxon>Nyssaceae</taxon>
        <taxon>Nyssa</taxon>
    </lineage>
</organism>
<dbReference type="OrthoDB" id="1394818at2759"/>
<dbReference type="GO" id="GO:0006952">
    <property type="term" value="P:defense response"/>
    <property type="evidence" value="ECO:0007669"/>
    <property type="project" value="UniProtKB-ARBA"/>
</dbReference>
<dbReference type="InterPro" id="IPR055414">
    <property type="entry name" value="LRR_R13L4/SHOC2-like"/>
</dbReference>
<dbReference type="Proteomes" id="UP000325577">
    <property type="component" value="Linkage Group LG8"/>
</dbReference>